<reference evidence="3 4" key="1">
    <citation type="submission" date="2015-09" db="EMBL/GenBank/DDBJ databases">
        <authorList>
            <consortium name="Pathogen Informatics"/>
        </authorList>
    </citation>
    <scope>NUCLEOTIDE SEQUENCE [LARGE SCALE GENOMIC DNA]</scope>
    <source>
        <strain evidence="3 4">2789STDY5834956</strain>
    </source>
</reference>
<dbReference type="Pfam" id="PF03703">
    <property type="entry name" value="bPH_2"/>
    <property type="match status" value="2"/>
</dbReference>
<name>A0A174Q3M8_9CLOT</name>
<protein>
    <submittedName>
        <fullName evidence="3">Membrane flanked domain-containing protein</fullName>
    </submittedName>
</protein>
<dbReference type="EMBL" id="CZBO01000001">
    <property type="protein sequence ID" value="CUP64699.1"/>
    <property type="molecule type" value="Genomic_DNA"/>
</dbReference>
<proteinExistence type="predicted"/>
<accession>A0A174Q3M8</accession>
<organism evidence="3 4">
    <name type="scientific">Clostridium baratii</name>
    <dbReference type="NCBI Taxonomy" id="1561"/>
    <lineage>
        <taxon>Bacteria</taxon>
        <taxon>Bacillati</taxon>
        <taxon>Bacillota</taxon>
        <taxon>Clostridia</taxon>
        <taxon>Eubacteriales</taxon>
        <taxon>Clostridiaceae</taxon>
        <taxon>Clostridium</taxon>
    </lineage>
</organism>
<gene>
    <name evidence="3" type="ORF">ERS852568_00270</name>
</gene>
<feature type="domain" description="YdbS-like PH" evidence="2">
    <location>
        <begin position="265"/>
        <end position="316"/>
    </location>
</feature>
<dbReference type="InterPro" id="IPR005182">
    <property type="entry name" value="YdbS-like_PH"/>
</dbReference>
<feature type="domain" description="YdbS-like PH" evidence="2">
    <location>
        <begin position="79"/>
        <end position="136"/>
    </location>
</feature>
<dbReference type="RefSeq" id="WP_055206175.1">
    <property type="nucleotide sequence ID" value="NZ_CZBO01000001.1"/>
</dbReference>
<evidence type="ECO:0000259" key="2">
    <source>
        <dbReference type="Pfam" id="PF03703"/>
    </source>
</evidence>
<dbReference type="PANTHER" id="PTHR34473:SF2">
    <property type="entry name" value="UPF0699 TRANSMEMBRANE PROTEIN YDBT"/>
    <property type="match status" value="1"/>
</dbReference>
<feature type="transmembrane region" description="Helical" evidence="1">
    <location>
        <begin position="12"/>
        <end position="31"/>
    </location>
</feature>
<dbReference type="AlphaFoldDB" id="A0A174Q3M8"/>
<feature type="transmembrane region" description="Helical" evidence="1">
    <location>
        <begin position="244"/>
        <end position="263"/>
    </location>
</feature>
<keyword evidence="1" id="KW-0472">Membrane</keyword>
<feature type="transmembrane region" description="Helical" evidence="1">
    <location>
        <begin position="209"/>
        <end position="232"/>
    </location>
</feature>
<dbReference type="Proteomes" id="UP000095563">
    <property type="component" value="Unassembled WGS sequence"/>
</dbReference>
<evidence type="ECO:0000313" key="3">
    <source>
        <dbReference type="EMBL" id="CUP64699.1"/>
    </source>
</evidence>
<keyword evidence="1" id="KW-1133">Transmembrane helix</keyword>
<evidence type="ECO:0000313" key="4">
    <source>
        <dbReference type="Proteomes" id="UP000095563"/>
    </source>
</evidence>
<sequence length="489" mass="56268">MDKPFRSHFSIIFENSISFLFIILLFFINIFRDFFNEIKSLNINNLYLLITDNLIKILFIFILLLLIISVKIFINYLMWRKTFMYLDNSDFVYERNSIFKCKKNFPLKNIASVNINQSIFQRLIGTSSLKFDLNSSLFSDTSNIKIVLKKEVAKELQDLILLKISKINVEDTTDTLIDNQIDTDSSINSSVNTDSIIDFTLIDVIKHSVFNLSTISIFFTLTALIPLAIEIFDKSTSEPFLNTLYFVAVIIIFQGVSIFLKILKYYDFKVNRNNNIISLSYGLFNKKAYSFSINKINAIVIKRSLLCRIFKMYSLQGMVAGLSDDGDESPCLSLCVNKQQLDIILNTLLPEFKNDGELINVPKSSFYIKLLHSLVILIPFIILSIVTKYFFIFIPVLVILIAYSYFKFKNSNMIIGNTLFTFSKGAFDISITTIQYKKIQLVNINSSPLKNLFKVKTGNFSCISDSFNFIQSLGCFKESSFNKLVNKLF</sequence>
<keyword evidence="1" id="KW-0812">Transmembrane</keyword>
<feature type="transmembrane region" description="Helical" evidence="1">
    <location>
        <begin position="389"/>
        <end position="406"/>
    </location>
</feature>
<feature type="transmembrane region" description="Helical" evidence="1">
    <location>
        <begin position="54"/>
        <end position="74"/>
    </location>
</feature>
<feature type="transmembrane region" description="Helical" evidence="1">
    <location>
        <begin position="366"/>
        <end position="383"/>
    </location>
</feature>
<evidence type="ECO:0000256" key="1">
    <source>
        <dbReference type="SAM" id="Phobius"/>
    </source>
</evidence>
<dbReference type="PANTHER" id="PTHR34473">
    <property type="entry name" value="UPF0699 TRANSMEMBRANE PROTEIN YDBS"/>
    <property type="match status" value="1"/>
</dbReference>